<organism evidence="2 3">
    <name type="scientific">Seongchinamella unica</name>
    <dbReference type="NCBI Taxonomy" id="2547392"/>
    <lineage>
        <taxon>Bacteria</taxon>
        <taxon>Pseudomonadati</taxon>
        <taxon>Pseudomonadota</taxon>
        <taxon>Gammaproteobacteria</taxon>
        <taxon>Cellvibrionales</taxon>
        <taxon>Halieaceae</taxon>
        <taxon>Seongchinamella</taxon>
    </lineage>
</organism>
<dbReference type="NCBIfam" id="TIGR02971">
    <property type="entry name" value="heterocyst_DevB"/>
    <property type="match status" value="1"/>
</dbReference>
<proteinExistence type="predicted"/>
<accession>A0A4R5LT45</accession>
<feature type="signal peptide" evidence="1">
    <location>
        <begin position="1"/>
        <end position="20"/>
    </location>
</feature>
<comment type="caution">
    <text evidence="2">The sequence shown here is derived from an EMBL/GenBank/DDBJ whole genome shotgun (WGS) entry which is preliminary data.</text>
</comment>
<evidence type="ECO:0000313" key="2">
    <source>
        <dbReference type="EMBL" id="TDG14112.1"/>
    </source>
</evidence>
<sequence length="258" mass="27312">MRVIATLFFAVSMVFSPLLAAQAVIVSSLGRIEPAGGVVSLAGPSGLGSVIMELKVEEGQMVKRGDVIATLDSYPVRNAELARYEAELENALQQLNREKKLGRTMATSASKIEALELGVKSARASRAAAAAMLELSVVKSPADAQILTVHARPGERVGVEGVVEIGQTDRMYAVAEVYETDIIHVKPGQKARISSPALATPVTGTVERIGLKVGKMDVLGMDPIAEADARVIEVDILLDNTDAVKTLTNLQVEVEIGI</sequence>
<dbReference type="OrthoDB" id="264111at2"/>
<dbReference type="Gene3D" id="2.40.50.100">
    <property type="match status" value="1"/>
</dbReference>
<dbReference type="Proteomes" id="UP000295554">
    <property type="component" value="Unassembled WGS sequence"/>
</dbReference>
<dbReference type="RefSeq" id="WP_133212751.1">
    <property type="nucleotide sequence ID" value="NZ_SMSE01000002.1"/>
</dbReference>
<dbReference type="GO" id="GO:1990281">
    <property type="term" value="C:efflux pump complex"/>
    <property type="evidence" value="ECO:0007669"/>
    <property type="project" value="TreeGrafter"/>
</dbReference>
<feature type="chain" id="PRO_5020859187" evidence="1">
    <location>
        <begin position="21"/>
        <end position="258"/>
    </location>
</feature>
<keyword evidence="3" id="KW-1185">Reference proteome</keyword>
<dbReference type="Gene3D" id="1.10.287.470">
    <property type="entry name" value="Helix hairpin bin"/>
    <property type="match status" value="1"/>
</dbReference>
<dbReference type="GO" id="GO:0015562">
    <property type="term" value="F:efflux transmembrane transporter activity"/>
    <property type="evidence" value="ECO:0007669"/>
    <property type="project" value="TreeGrafter"/>
</dbReference>
<dbReference type="AlphaFoldDB" id="A0A4R5LT45"/>
<gene>
    <name evidence="2" type="ORF">E2F43_11555</name>
</gene>
<evidence type="ECO:0000256" key="1">
    <source>
        <dbReference type="SAM" id="SignalP"/>
    </source>
</evidence>
<dbReference type="Gene3D" id="2.40.30.170">
    <property type="match status" value="1"/>
</dbReference>
<keyword evidence="1" id="KW-0732">Signal</keyword>
<evidence type="ECO:0000313" key="3">
    <source>
        <dbReference type="Proteomes" id="UP000295554"/>
    </source>
</evidence>
<reference evidence="2 3" key="1">
    <citation type="submission" date="2019-03" db="EMBL/GenBank/DDBJ databases">
        <title>Seongchinamella monodicae gen. nov., sp. nov., a novel member of the Gammaproteobacteria isolated from a tidal mudflat of beach.</title>
        <authorList>
            <person name="Yang H.G."/>
            <person name="Kang J.W."/>
            <person name="Lee S.D."/>
        </authorList>
    </citation>
    <scope>NUCLEOTIDE SEQUENCE [LARGE SCALE GENOMIC DNA]</scope>
    <source>
        <strain evidence="2 3">GH4-78</strain>
    </source>
</reference>
<dbReference type="PANTHER" id="PTHR30469:SF15">
    <property type="entry name" value="HLYD FAMILY OF SECRETION PROTEINS"/>
    <property type="match status" value="1"/>
</dbReference>
<protein>
    <submittedName>
        <fullName evidence="2">HlyD family efflux transporter periplasmic adaptor subunit</fullName>
    </submittedName>
</protein>
<dbReference type="InterPro" id="IPR014315">
    <property type="entry name" value="ABC_heterocyst_DevB"/>
</dbReference>
<dbReference type="PANTHER" id="PTHR30469">
    <property type="entry name" value="MULTIDRUG RESISTANCE PROTEIN MDTA"/>
    <property type="match status" value="1"/>
</dbReference>
<dbReference type="SUPFAM" id="SSF111369">
    <property type="entry name" value="HlyD-like secretion proteins"/>
    <property type="match status" value="1"/>
</dbReference>
<dbReference type="EMBL" id="SMSE01000002">
    <property type="protein sequence ID" value="TDG14112.1"/>
    <property type="molecule type" value="Genomic_DNA"/>
</dbReference>
<name>A0A4R5LT45_9GAMM</name>